<sequence>METLKKKVLEEQKPATNFISILTECFRSYSSDPGMPAYSFMEFGDSWINRNELLRNYDLAYQMFAEMLNRVVAAAGDVVVTYIVTLNSRFQSEENPNPSSAFLAALR</sequence>
<reference evidence="1" key="2">
    <citation type="journal article" date="2022" name="Hortic Res">
        <title>The genome of Dioscorea zingiberensis sheds light on the biosynthesis, origin and evolution of the medicinally important diosgenin saponins.</title>
        <authorList>
            <person name="Li Y."/>
            <person name="Tan C."/>
            <person name="Li Z."/>
            <person name="Guo J."/>
            <person name="Li S."/>
            <person name="Chen X."/>
            <person name="Wang C."/>
            <person name="Dai X."/>
            <person name="Yang H."/>
            <person name="Song W."/>
            <person name="Hou L."/>
            <person name="Xu J."/>
            <person name="Tong Z."/>
            <person name="Xu A."/>
            <person name="Yuan X."/>
            <person name="Wang W."/>
            <person name="Yang Q."/>
            <person name="Chen L."/>
            <person name="Sun Z."/>
            <person name="Wang K."/>
            <person name="Pan B."/>
            <person name="Chen J."/>
            <person name="Bao Y."/>
            <person name="Liu F."/>
            <person name="Qi X."/>
            <person name="Gang D.R."/>
            <person name="Wen J."/>
            <person name="Li J."/>
        </authorList>
    </citation>
    <scope>NUCLEOTIDE SEQUENCE</scope>
    <source>
        <strain evidence="1">Dzin_1.0</strain>
    </source>
</reference>
<comment type="caution">
    <text evidence="1">The sequence shown here is derived from an EMBL/GenBank/DDBJ whole genome shotgun (WGS) entry which is preliminary data.</text>
</comment>
<keyword evidence="2" id="KW-1185">Reference proteome</keyword>
<evidence type="ECO:0000313" key="2">
    <source>
        <dbReference type="Proteomes" id="UP001085076"/>
    </source>
</evidence>
<dbReference type="EMBL" id="JAGGNH010000007">
    <property type="protein sequence ID" value="KAJ0968113.1"/>
    <property type="molecule type" value="Genomic_DNA"/>
</dbReference>
<accession>A0A9D5C8B9</accession>
<organism evidence="1 2">
    <name type="scientific">Dioscorea zingiberensis</name>
    <dbReference type="NCBI Taxonomy" id="325984"/>
    <lineage>
        <taxon>Eukaryota</taxon>
        <taxon>Viridiplantae</taxon>
        <taxon>Streptophyta</taxon>
        <taxon>Embryophyta</taxon>
        <taxon>Tracheophyta</taxon>
        <taxon>Spermatophyta</taxon>
        <taxon>Magnoliopsida</taxon>
        <taxon>Liliopsida</taxon>
        <taxon>Dioscoreales</taxon>
        <taxon>Dioscoreaceae</taxon>
        <taxon>Dioscorea</taxon>
    </lineage>
</organism>
<gene>
    <name evidence="1" type="ORF">J5N97_025030</name>
</gene>
<dbReference type="Proteomes" id="UP001085076">
    <property type="component" value="Miscellaneous, Linkage group lg07"/>
</dbReference>
<dbReference type="AlphaFoldDB" id="A0A9D5C8B9"/>
<proteinExistence type="predicted"/>
<evidence type="ECO:0000313" key="1">
    <source>
        <dbReference type="EMBL" id="KAJ0968113.1"/>
    </source>
</evidence>
<reference evidence="1" key="1">
    <citation type="submission" date="2021-03" db="EMBL/GenBank/DDBJ databases">
        <authorList>
            <person name="Li Z."/>
            <person name="Yang C."/>
        </authorList>
    </citation>
    <scope>NUCLEOTIDE SEQUENCE</scope>
    <source>
        <strain evidence="1">Dzin_1.0</strain>
        <tissue evidence="1">Leaf</tissue>
    </source>
</reference>
<protein>
    <submittedName>
        <fullName evidence="1">Uncharacterized protein</fullName>
    </submittedName>
</protein>
<name>A0A9D5C8B9_9LILI</name>